<dbReference type="OrthoDB" id="1016302at2"/>
<evidence type="ECO:0000313" key="2">
    <source>
        <dbReference type="Proteomes" id="UP000018004"/>
    </source>
</evidence>
<dbReference type="eggNOG" id="ENOG502ZVUY">
    <property type="taxonomic scope" value="Bacteria"/>
</dbReference>
<organism evidence="1 2">
    <name type="scientific">Flavobacterium limnosediminis JC2902</name>
    <dbReference type="NCBI Taxonomy" id="1341181"/>
    <lineage>
        <taxon>Bacteria</taxon>
        <taxon>Pseudomonadati</taxon>
        <taxon>Bacteroidota</taxon>
        <taxon>Flavobacteriia</taxon>
        <taxon>Flavobacteriales</taxon>
        <taxon>Flavobacteriaceae</taxon>
        <taxon>Flavobacterium</taxon>
    </lineage>
</organism>
<accession>V6SQ65</accession>
<name>V6SQ65_9FLAO</name>
<dbReference type="PATRIC" id="fig|1341181.4.peg.1334"/>
<keyword evidence="2" id="KW-1185">Reference proteome</keyword>
<protein>
    <submittedName>
        <fullName evidence="1">Uncharacterized protein</fullName>
    </submittedName>
</protein>
<sequence length="59" mass="6942">MKLFILYQTDIWKTKSSRIYFGIFDSRMKAIDIAKYNGLYTSNAKVVIEEVTLNQFKEA</sequence>
<dbReference type="STRING" id="1341181.FLJC2902T_13560"/>
<gene>
    <name evidence="1" type="ORF">FLJC2902T_13560</name>
</gene>
<dbReference type="AlphaFoldDB" id="V6SQ65"/>
<evidence type="ECO:0000313" key="1">
    <source>
        <dbReference type="EMBL" id="ESU28761.1"/>
    </source>
</evidence>
<dbReference type="Proteomes" id="UP000018004">
    <property type="component" value="Unassembled WGS sequence"/>
</dbReference>
<reference evidence="1 2" key="1">
    <citation type="submission" date="2013-08" db="EMBL/GenBank/DDBJ databases">
        <title>Flavobacterium limnosediminis JC2902 genome sequencing.</title>
        <authorList>
            <person name="Lee K."/>
            <person name="Yi H."/>
            <person name="Park S."/>
            <person name="Chun J."/>
        </authorList>
    </citation>
    <scope>NUCLEOTIDE SEQUENCE [LARGE SCALE GENOMIC DNA]</scope>
    <source>
        <strain evidence="1 2">JC2902</strain>
    </source>
</reference>
<proteinExistence type="predicted"/>
<comment type="caution">
    <text evidence="1">The sequence shown here is derived from an EMBL/GenBank/DDBJ whole genome shotgun (WGS) entry which is preliminary data.</text>
</comment>
<dbReference type="EMBL" id="AVGG01000005">
    <property type="protein sequence ID" value="ESU28761.1"/>
    <property type="molecule type" value="Genomic_DNA"/>
</dbReference>